<evidence type="ECO:0000313" key="2">
    <source>
        <dbReference type="Proteomes" id="UP000266723"/>
    </source>
</evidence>
<sequence>MDESTNKGLEWKGSDAEIPKGRSIDIRPGGYWSTIKVQELNDNSYAGSRRMVVKGYDTCPPTPREDVEEALRKHFASRGIKLIHAYVPVDYDTLTLCRHYAFIYVYEEYEAEALKLQGSDMGGRILEITSYPFEDNHLDHVFPPCNPSDDIRQRTLKITGFDTSLDEDDIEKMLLEFFPESGIMDICNGFVFLVISGLDTMDKALKLSGRTVRGSKFAVTTVLPIKLVRCGLSRAGWLWVRKLKPVLCDEKSEDDQEVLSLSPVLLTTCHAMPRSSKCYVLSGF</sequence>
<accession>A0ABQ7F7D6</accession>
<dbReference type="InterPro" id="IPR035979">
    <property type="entry name" value="RBD_domain_sf"/>
</dbReference>
<evidence type="ECO:0000313" key="1">
    <source>
        <dbReference type="EMBL" id="KAF3611677.1"/>
    </source>
</evidence>
<dbReference type="EMBL" id="QGKV02000297">
    <property type="protein sequence ID" value="KAF3611677.1"/>
    <property type="molecule type" value="Genomic_DNA"/>
</dbReference>
<protein>
    <recommendedName>
        <fullName evidence="3">RRM domain-containing protein</fullName>
    </recommendedName>
</protein>
<gene>
    <name evidence="1" type="ORF">DY000_02051470</name>
</gene>
<dbReference type="Proteomes" id="UP000266723">
    <property type="component" value="Unassembled WGS sequence"/>
</dbReference>
<evidence type="ECO:0008006" key="3">
    <source>
        <dbReference type="Google" id="ProtNLM"/>
    </source>
</evidence>
<keyword evidence="2" id="KW-1185">Reference proteome</keyword>
<proteinExistence type="predicted"/>
<comment type="caution">
    <text evidence="1">The sequence shown here is derived from an EMBL/GenBank/DDBJ whole genome shotgun (WGS) entry which is preliminary data.</text>
</comment>
<reference evidence="1 2" key="1">
    <citation type="journal article" date="2020" name="BMC Genomics">
        <title>Intraspecific diversification of the crop wild relative Brassica cretica Lam. using demographic model selection.</title>
        <authorList>
            <person name="Kioukis A."/>
            <person name="Michalopoulou V.A."/>
            <person name="Briers L."/>
            <person name="Pirintsos S."/>
            <person name="Studholme D.J."/>
            <person name="Pavlidis P."/>
            <person name="Sarris P.F."/>
        </authorList>
    </citation>
    <scope>NUCLEOTIDE SEQUENCE [LARGE SCALE GENOMIC DNA]</scope>
    <source>
        <strain evidence="2">cv. PFS-1207/04</strain>
    </source>
</reference>
<organism evidence="1 2">
    <name type="scientific">Brassica cretica</name>
    <name type="common">Mustard</name>
    <dbReference type="NCBI Taxonomy" id="69181"/>
    <lineage>
        <taxon>Eukaryota</taxon>
        <taxon>Viridiplantae</taxon>
        <taxon>Streptophyta</taxon>
        <taxon>Embryophyta</taxon>
        <taxon>Tracheophyta</taxon>
        <taxon>Spermatophyta</taxon>
        <taxon>Magnoliopsida</taxon>
        <taxon>eudicotyledons</taxon>
        <taxon>Gunneridae</taxon>
        <taxon>Pentapetalae</taxon>
        <taxon>rosids</taxon>
        <taxon>malvids</taxon>
        <taxon>Brassicales</taxon>
        <taxon>Brassicaceae</taxon>
        <taxon>Brassiceae</taxon>
        <taxon>Brassica</taxon>
    </lineage>
</organism>
<dbReference type="SUPFAM" id="SSF54928">
    <property type="entry name" value="RNA-binding domain, RBD"/>
    <property type="match status" value="1"/>
</dbReference>
<name>A0ABQ7F7D6_BRACR</name>